<accession>A0A072RI73</accession>
<sequence>MRKIAIETLDGTIEMATDSCGKMQPIVTSDALINNIPGFKNIAYIHA</sequence>
<dbReference type="SUPFAM" id="SSF53774">
    <property type="entry name" value="Glutaminase/Asparaginase"/>
    <property type="match status" value="1"/>
</dbReference>
<proteinExistence type="predicted"/>
<evidence type="ECO:0000313" key="1">
    <source>
        <dbReference type="EMBL" id="KEG21159.1"/>
    </source>
</evidence>
<dbReference type="PATRIC" id="fig|1293911.3.peg.109"/>
<name>A0A072RI73_BARBA</name>
<dbReference type="Proteomes" id="UP000031740">
    <property type="component" value="Unassembled WGS sequence"/>
</dbReference>
<gene>
    <name evidence="1" type="ORF">H710_00106</name>
</gene>
<dbReference type="EMBL" id="ASIV01000001">
    <property type="protein sequence ID" value="KEG21159.1"/>
    <property type="molecule type" value="Genomic_DNA"/>
</dbReference>
<comment type="caution">
    <text evidence="1">The sequence shown here is derived from an EMBL/GenBank/DDBJ whole genome shotgun (WGS) entry which is preliminary data.</text>
</comment>
<dbReference type="InterPro" id="IPR036152">
    <property type="entry name" value="Asp/glu_Ase-like_sf"/>
</dbReference>
<reference evidence="1 2" key="1">
    <citation type="submission" date="2013-04" db="EMBL/GenBank/DDBJ databases">
        <title>The Genome Sequence of Bartonella bacilliformis Ver097.</title>
        <authorList>
            <consortium name="The Broad Institute Genomics Platform"/>
            <consortium name="The Broad Institute Genome Sequencing Center for Infectious Disease"/>
            <person name="Feldgarden M."/>
            <person name="Kirby J."/>
            <person name="Birtles R."/>
            <person name="Dasch G."/>
            <person name="Hendrix L."/>
            <person name="Koehler J."/>
            <person name="Walker B."/>
            <person name="Young S.K."/>
            <person name="Zeng Q."/>
            <person name="Gargeya S."/>
            <person name="Fitzgerald M."/>
            <person name="Haas B."/>
            <person name="Abouelleil A."/>
            <person name="Allen A.W."/>
            <person name="Alvarado L."/>
            <person name="Arachchi H.M."/>
            <person name="Berlin A.M."/>
            <person name="Chapman S.B."/>
            <person name="Gainer-Dewar J."/>
            <person name="Goldberg J."/>
            <person name="Griggs A."/>
            <person name="Gujja S."/>
            <person name="Hansen M."/>
            <person name="Howarth C."/>
            <person name="Imamovic A."/>
            <person name="Ireland A."/>
            <person name="Larimer J."/>
            <person name="McCowan C."/>
            <person name="Murphy C."/>
            <person name="Pearson M."/>
            <person name="Poon T.W."/>
            <person name="Priest M."/>
            <person name="Roberts A."/>
            <person name="Saif S."/>
            <person name="Shea T."/>
            <person name="Sisk P."/>
            <person name="Sykes S."/>
            <person name="Wortman J."/>
            <person name="Nusbaum C."/>
            <person name="Birren B."/>
        </authorList>
    </citation>
    <scope>NUCLEOTIDE SEQUENCE [LARGE SCALE GENOMIC DNA]</scope>
    <source>
        <strain evidence="1 2">Ver097</strain>
    </source>
</reference>
<evidence type="ECO:0000313" key="2">
    <source>
        <dbReference type="Proteomes" id="UP000031740"/>
    </source>
</evidence>
<dbReference type="STRING" id="1293911.H710_00106"/>
<protein>
    <submittedName>
        <fullName evidence="1">Uncharacterized protein</fullName>
    </submittedName>
</protein>
<dbReference type="HOGENOM" id="CLU_3165037_0_0_5"/>
<dbReference type="AlphaFoldDB" id="A0A072RI73"/>
<organism evidence="1 2">
    <name type="scientific">Bartonella bacilliformis Ver097</name>
    <dbReference type="NCBI Taxonomy" id="1293911"/>
    <lineage>
        <taxon>Bacteria</taxon>
        <taxon>Pseudomonadati</taxon>
        <taxon>Pseudomonadota</taxon>
        <taxon>Alphaproteobacteria</taxon>
        <taxon>Hyphomicrobiales</taxon>
        <taxon>Bartonellaceae</taxon>
        <taxon>Bartonella</taxon>
    </lineage>
</organism>